<comment type="function">
    <text evidence="1">Part of the binding-protein-dependent transport system for glutamine; probably responsible for the translocation of the substrate across the membrane.</text>
</comment>
<dbReference type="NCBIfam" id="TIGR01726">
    <property type="entry name" value="HEQRo_perm_3TM"/>
    <property type="match status" value="1"/>
</dbReference>
<keyword evidence="7" id="KW-0029">Amino-acid transport</keyword>
<keyword evidence="6 10" id="KW-0812">Transmembrane</keyword>
<dbReference type="Gene3D" id="1.10.3720.10">
    <property type="entry name" value="MetI-like"/>
    <property type="match status" value="1"/>
</dbReference>
<evidence type="ECO:0000256" key="9">
    <source>
        <dbReference type="ARBA" id="ARBA00023136"/>
    </source>
</evidence>
<proteinExistence type="inferred from homology"/>
<evidence type="ECO:0000256" key="6">
    <source>
        <dbReference type="ARBA" id="ARBA00022692"/>
    </source>
</evidence>
<dbReference type="SUPFAM" id="SSF161098">
    <property type="entry name" value="MetI-like"/>
    <property type="match status" value="1"/>
</dbReference>
<feature type="transmembrane region" description="Helical" evidence="10">
    <location>
        <begin position="134"/>
        <end position="152"/>
    </location>
</feature>
<dbReference type="AlphaFoldDB" id="A0A930UD72"/>
<dbReference type="InterPro" id="IPR000515">
    <property type="entry name" value="MetI-like"/>
</dbReference>
<dbReference type="CDD" id="cd06261">
    <property type="entry name" value="TM_PBP2"/>
    <property type="match status" value="1"/>
</dbReference>
<evidence type="ECO:0000256" key="8">
    <source>
        <dbReference type="ARBA" id="ARBA00022989"/>
    </source>
</evidence>
<feature type="transmembrane region" description="Helical" evidence="10">
    <location>
        <begin position="110"/>
        <end position="128"/>
    </location>
</feature>
<dbReference type="GO" id="GO:0043190">
    <property type="term" value="C:ATP-binding cassette (ABC) transporter complex"/>
    <property type="evidence" value="ECO:0007669"/>
    <property type="project" value="InterPro"/>
</dbReference>
<keyword evidence="4 10" id="KW-0813">Transport</keyword>
<dbReference type="InterPro" id="IPR043429">
    <property type="entry name" value="ArtM/GltK/GlnP/TcyL/YhdX-like"/>
</dbReference>
<evidence type="ECO:0000259" key="11">
    <source>
        <dbReference type="PROSITE" id="PS50928"/>
    </source>
</evidence>
<name>A0A930UD72_9GAMM</name>
<sequence>MQDSSFRSRFTSRLGAFLAIAAVIGAIWYGAASLSYNWQWYRIPRLLLPGWRGDAWTWGPLAEGLRLTLVLAACSAPLAIAIGLAVALLEKSRLVSLRMFGRSYIELVRNTPLLVQLYLLYFMLANLLGIDRTAAGVLALALFEGAFAAEIFRAGIDAVPRGQRDAAGALGLRPLAAFRLVYLPQSLPLILPPLANLFVSLIKHSSIVSVVALPELTDIARNLIADTYLTFEIWLVVALVYVVLCFALSLLIRLWEARLLARVNGGRP</sequence>
<dbReference type="PANTHER" id="PTHR30614:SF20">
    <property type="entry name" value="GLUTAMINE TRANSPORT SYSTEM PERMEASE PROTEIN GLNP"/>
    <property type="match status" value="1"/>
</dbReference>
<evidence type="ECO:0000256" key="2">
    <source>
        <dbReference type="ARBA" id="ARBA00004429"/>
    </source>
</evidence>
<dbReference type="PROSITE" id="PS50928">
    <property type="entry name" value="ABC_TM1"/>
    <property type="match status" value="1"/>
</dbReference>
<dbReference type="InterPro" id="IPR010065">
    <property type="entry name" value="AA_ABC_transptr_permease_3TM"/>
</dbReference>
<evidence type="ECO:0000256" key="1">
    <source>
        <dbReference type="ARBA" id="ARBA00003159"/>
    </source>
</evidence>
<dbReference type="GO" id="GO:0006865">
    <property type="term" value="P:amino acid transport"/>
    <property type="evidence" value="ECO:0007669"/>
    <property type="project" value="UniProtKB-KW"/>
</dbReference>
<comment type="caution">
    <text evidence="12">The sequence shown here is derived from an EMBL/GenBank/DDBJ whole genome shotgun (WGS) entry which is preliminary data.</text>
</comment>
<dbReference type="InterPro" id="IPR035906">
    <property type="entry name" value="MetI-like_sf"/>
</dbReference>
<evidence type="ECO:0000256" key="7">
    <source>
        <dbReference type="ARBA" id="ARBA00022970"/>
    </source>
</evidence>
<gene>
    <name evidence="12" type="ORF">ISN26_06685</name>
</gene>
<feature type="transmembrane region" description="Helical" evidence="10">
    <location>
        <begin position="12"/>
        <end position="31"/>
    </location>
</feature>
<dbReference type="PANTHER" id="PTHR30614">
    <property type="entry name" value="MEMBRANE COMPONENT OF AMINO ACID ABC TRANSPORTER"/>
    <property type="match status" value="1"/>
</dbReference>
<keyword evidence="9 10" id="KW-0472">Membrane</keyword>
<evidence type="ECO:0000256" key="4">
    <source>
        <dbReference type="ARBA" id="ARBA00022448"/>
    </source>
</evidence>
<protein>
    <submittedName>
        <fullName evidence="12">Amino acid ABC transporter permease</fullName>
    </submittedName>
</protein>
<accession>A0A930UD72</accession>
<comment type="similarity">
    <text evidence="3">Belongs to the binding-protein-dependent transport system permease family. HisMQ subfamily.</text>
</comment>
<reference evidence="12" key="1">
    <citation type="submission" date="2020-10" db="EMBL/GenBank/DDBJ databases">
        <title>An improved Amphimedon queenslandica hologenome assembly reveals how three proteobacterial symbionts can extend the metabolic phenotypic of their marine sponge host.</title>
        <authorList>
            <person name="Degnan B."/>
            <person name="Degnan S."/>
            <person name="Xiang X."/>
        </authorList>
    </citation>
    <scope>NUCLEOTIDE SEQUENCE</scope>
    <source>
        <strain evidence="12">AqS2</strain>
    </source>
</reference>
<keyword evidence="8 10" id="KW-1133">Transmembrane helix</keyword>
<feature type="domain" description="ABC transmembrane type-1" evidence="11">
    <location>
        <begin position="65"/>
        <end position="252"/>
    </location>
</feature>
<dbReference type="GO" id="GO:0022857">
    <property type="term" value="F:transmembrane transporter activity"/>
    <property type="evidence" value="ECO:0007669"/>
    <property type="project" value="InterPro"/>
</dbReference>
<dbReference type="EMBL" id="JADHEI010000050">
    <property type="protein sequence ID" value="MBF2735740.1"/>
    <property type="molecule type" value="Genomic_DNA"/>
</dbReference>
<evidence type="ECO:0000256" key="10">
    <source>
        <dbReference type="RuleBase" id="RU363032"/>
    </source>
</evidence>
<organism evidence="12 13">
    <name type="scientific">Candidatus Amphirhobacter heronislandensis</name>
    <dbReference type="NCBI Taxonomy" id="1732024"/>
    <lineage>
        <taxon>Bacteria</taxon>
        <taxon>Pseudomonadati</taxon>
        <taxon>Pseudomonadota</taxon>
        <taxon>Gammaproteobacteria</taxon>
        <taxon>Candidatus Tethybacterales</taxon>
        <taxon>Candidatus Tethybacteraceae</taxon>
        <taxon>Candidatus Amphirhobacter</taxon>
    </lineage>
</organism>
<evidence type="ECO:0000313" key="13">
    <source>
        <dbReference type="Proteomes" id="UP000604381"/>
    </source>
</evidence>
<evidence type="ECO:0000313" key="12">
    <source>
        <dbReference type="EMBL" id="MBF2735740.1"/>
    </source>
</evidence>
<keyword evidence="13" id="KW-1185">Reference proteome</keyword>
<keyword evidence="5" id="KW-1003">Cell membrane</keyword>
<evidence type="ECO:0000256" key="3">
    <source>
        <dbReference type="ARBA" id="ARBA00010072"/>
    </source>
</evidence>
<feature type="transmembrane region" description="Helical" evidence="10">
    <location>
        <begin position="233"/>
        <end position="252"/>
    </location>
</feature>
<feature type="transmembrane region" description="Helical" evidence="10">
    <location>
        <begin position="67"/>
        <end position="89"/>
    </location>
</feature>
<dbReference type="Proteomes" id="UP000604381">
    <property type="component" value="Unassembled WGS sequence"/>
</dbReference>
<dbReference type="Pfam" id="PF00528">
    <property type="entry name" value="BPD_transp_1"/>
    <property type="match status" value="1"/>
</dbReference>
<comment type="subcellular location">
    <subcellularLocation>
        <location evidence="2">Cell inner membrane</location>
        <topology evidence="2">Multi-pass membrane protein</topology>
    </subcellularLocation>
    <subcellularLocation>
        <location evidence="10">Cell membrane</location>
        <topology evidence="10">Multi-pass membrane protein</topology>
    </subcellularLocation>
</comment>
<evidence type="ECO:0000256" key="5">
    <source>
        <dbReference type="ARBA" id="ARBA00022475"/>
    </source>
</evidence>